<dbReference type="EMBL" id="JANVAD010000004">
    <property type="protein sequence ID" value="MCS6522698.1"/>
    <property type="molecule type" value="Genomic_DNA"/>
</dbReference>
<accession>A0ABT2HHQ7</accession>
<evidence type="ECO:0000256" key="1">
    <source>
        <dbReference type="SAM" id="MobiDB-lite"/>
    </source>
</evidence>
<dbReference type="PANTHER" id="PTHR34980">
    <property type="entry name" value="INNER MEMBRANE PROTEIN-RELATED-RELATED"/>
    <property type="match status" value="1"/>
</dbReference>
<keyword evidence="2" id="KW-0472">Membrane</keyword>
<feature type="compositionally biased region" description="Low complexity" evidence="1">
    <location>
        <begin position="42"/>
        <end position="79"/>
    </location>
</feature>
<keyword evidence="2" id="KW-0812">Transmembrane</keyword>
<dbReference type="InterPro" id="IPR008523">
    <property type="entry name" value="DUF805"/>
</dbReference>
<dbReference type="GeneID" id="95324662"/>
<comment type="caution">
    <text evidence="3">The sequence shown here is derived from an EMBL/GenBank/DDBJ whole genome shotgun (WGS) entry which is preliminary data.</text>
</comment>
<feature type="compositionally biased region" description="Low complexity" evidence="1">
    <location>
        <begin position="12"/>
        <end position="34"/>
    </location>
</feature>
<feature type="transmembrane region" description="Helical" evidence="2">
    <location>
        <begin position="173"/>
        <end position="198"/>
    </location>
</feature>
<evidence type="ECO:0000256" key="2">
    <source>
        <dbReference type="SAM" id="Phobius"/>
    </source>
</evidence>
<feature type="transmembrane region" description="Helical" evidence="2">
    <location>
        <begin position="210"/>
        <end position="227"/>
    </location>
</feature>
<gene>
    <name evidence="3" type="ORF">NYQ28_08975</name>
</gene>
<sequence>MTNDQTPQWGKPDQPGDQQPQYGQPQPYGQQPQYAQPPQPYGQPQQYGQQPQPYGQPQQPYGQQPQYGQPQAGLPYPQYVPAGPIPRDASGAPPLWAPWYGIGFLDAFTRFWKKYARFDGRASRSEFWYWFLANAIISTILFGGYIAGMIAWAASSTTVDEYGQSTSNGSVPVVGILFLVLYFVWWAATIVPTFALGWRRVHDANLAGPFWLISLVTGIAAIVFGALESNPAGAQYDRPDGQPKA</sequence>
<dbReference type="Proteomes" id="UP001652264">
    <property type="component" value="Unassembled WGS sequence"/>
</dbReference>
<keyword evidence="4" id="KW-1185">Reference proteome</keyword>
<feature type="region of interest" description="Disordered" evidence="1">
    <location>
        <begin position="1"/>
        <end position="80"/>
    </location>
</feature>
<evidence type="ECO:0000313" key="4">
    <source>
        <dbReference type="Proteomes" id="UP001652264"/>
    </source>
</evidence>
<dbReference type="RefSeq" id="WP_141862173.1">
    <property type="nucleotide sequence ID" value="NZ_BMNV01000001.1"/>
</dbReference>
<name>A0ABT2HHQ7_9MICO</name>
<organism evidence="3 4">
    <name type="scientific">Curtobacterium citreum</name>
    <dbReference type="NCBI Taxonomy" id="2036"/>
    <lineage>
        <taxon>Bacteria</taxon>
        <taxon>Bacillati</taxon>
        <taxon>Actinomycetota</taxon>
        <taxon>Actinomycetes</taxon>
        <taxon>Micrococcales</taxon>
        <taxon>Microbacteriaceae</taxon>
        <taxon>Curtobacterium</taxon>
    </lineage>
</organism>
<dbReference type="Pfam" id="PF05656">
    <property type="entry name" value="DUF805"/>
    <property type="match status" value="1"/>
</dbReference>
<feature type="transmembrane region" description="Helical" evidence="2">
    <location>
        <begin position="127"/>
        <end position="153"/>
    </location>
</feature>
<proteinExistence type="predicted"/>
<evidence type="ECO:0000313" key="3">
    <source>
        <dbReference type="EMBL" id="MCS6522698.1"/>
    </source>
</evidence>
<reference evidence="3 4" key="1">
    <citation type="submission" date="2022-08" db="EMBL/GenBank/DDBJ databases">
        <title>Taxonomy of Curtobacterium flaccumfaciens.</title>
        <authorList>
            <person name="Osdaghi E."/>
            <person name="Taghavi S.M."/>
            <person name="Hamidizade M."/>
            <person name="Abachi H."/>
            <person name="Fazliarab A."/>
            <person name="Baeyen S."/>
            <person name="Portier P."/>
            <person name="Van Vaerenbergh J."/>
            <person name="Jacques M.-A."/>
        </authorList>
    </citation>
    <scope>NUCLEOTIDE SEQUENCE [LARGE SCALE GENOMIC DNA]</scope>
    <source>
        <strain evidence="3 4">LMG8786T</strain>
    </source>
</reference>
<protein>
    <submittedName>
        <fullName evidence="3">DUF805 domain-containing protein</fullName>
    </submittedName>
</protein>
<dbReference type="PANTHER" id="PTHR34980:SF2">
    <property type="entry name" value="INNER MEMBRANE PROTEIN YHAH-RELATED"/>
    <property type="match status" value="1"/>
</dbReference>
<keyword evidence="2" id="KW-1133">Transmembrane helix</keyword>